<sequence length="169" mass="18643">MTSEYQAGTSLGFTSLLCTTPEDIKRCMAIRFAVFVDEQGYSPDVEVDEKDSTSDHLLLISSSGHDIGTVRLYPPLVKLGRLAVSSSTRGTGAGKVMMQVLEEHVQSGRGRMGEWIREKKGMGEVRVQANVQKHAEGFYGKCGYEVEGEEFLEEGQPHVKMTKVIKVDV</sequence>
<dbReference type="InterPro" id="IPR000182">
    <property type="entry name" value="GNAT_dom"/>
</dbReference>
<dbReference type="GO" id="GO:0006048">
    <property type="term" value="P:UDP-N-acetylglucosamine biosynthetic process"/>
    <property type="evidence" value="ECO:0007669"/>
    <property type="project" value="UniProtKB-UniPathway"/>
</dbReference>
<dbReference type="PROSITE" id="PS51186">
    <property type="entry name" value="GNAT"/>
    <property type="match status" value="1"/>
</dbReference>
<dbReference type="OrthoDB" id="329272at2759"/>
<dbReference type="SUPFAM" id="SSF55729">
    <property type="entry name" value="Acyl-CoA N-acyltransferases (Nat)"/>
    <property type="match status" value="1"/>
</dbReference>
<dbReference type="AlphaFoldDB" id="A0A1Y2G245"/>
<dbReference type="UniPathway" id="UPA00113">
    <property type="reaction ID" value="UER00529"/>
</dbReference>
<evidence type="ECO:0000313" key="3">
    <source>
        <dbReference type="Proteomes" id="UP000193467"/>
    </source>
</evidence>
<dbReference type="GO" id="GO:0016747">
    <property type="term" value="F:acyltransferase activity, transferring groups other than amino-acyl groups"/>
    <property type="evidence" value="ECO:0007669"/>
    <property type="project" value="InterPro"/>
</dbReference>
<reference evidence="2 3" key="1">
    <citation type="submission" date="2016-07" db="EMBL/GenBank/DDBJ databases">
        <title>Pervasive Adenine N6-methylation of Active Genes in Fungi.</title>
        <authorList>
            <consortium name="DOE Joint Genome Institute"/>
            <person name="Mondo S.J."/>
            <person name="Dannebaum R.O."/>
            <person name="Kuo R.C."/>
            <person name="Labutti K."/>
            <person name="Haridas S."/>
            <person name="Kuo A."/>
            <person name="Salamov A."/>
            <person name="Ahrendt S.R."/>
            <person name="Lipzen A."/>
            <person name="Sullivan W."/>
            <person name="Andreopoulos W.B."/>
            <person name="Clum A."/>
            <person name="Lindquist E."/>
            <person name="Daum C."/>
            <person name="Ramamoorthy G.K."/>
            <person name="Gryganskyi A."/>
            <person name="Culley D."/>
            <person name="Magnuson J.K."/>
            <person name="James T.Y."/>
            <person name="O'Malley M.A."/>
            <person name="Stajich J.E."/>
            <person name="Spatafora J.W."/>
            <person name="Visel A."/>
            <person name="Grigoriev I.V."/>
        </authorList>
    </citation>
    <scope>NUCLEOTIDE SEQUENCE [LARGE SCALE GENOMIC DNA]</scope>
    <source>
        <strain evidence="2 3">62-1032</strain>
    </source>
</reference>
<dbReference type="Gene3D" id="3.40.630.30">
    <property type="match status" value="1"/>
</dbReference>
<evidence type="ECO:0000313" key="2">
    <source>
        <dbReference type="EMBL" id="ORY90258.1"/>
    </source>
</evidence>
<accession>A0A1Y2G245</accession>
<protein>
    <submittedName>
        <fullName evidence="2">Acyl-CoA N-acyltransferase</fullName>
    </submittedName>
</protein>
<dbReference type="Pfam" id="PF13673">
    <property type="entry name" value="Acetyltransf_10"/>
    <property type="match status" value="1"/>
</dbReference>
<gene>
    <name evidence="2" type="ORF">BCR35DRAFT_299862</name>
</gene>
<dbReference type="EMBL" id="MCGR01000004">
    <property type="protein sequence ID" value="ORY90258.1"/>
    <property type="molecule type" value="Genomic_DNA"/>
</dbReference>
<name>A0A1Y2G245_9BASI</name>
<dbReference type="STRING" id="106004.A0A1Y2G245"/>
<keyword evidence="3" id="KW-1185">Reference proteome</keyword>
<dbReference type="InParanoid" id="A0A1Y2G245"/>
<feature type="domain" description="N-acetyltransferase" evidence="1">
    <location>
        <begin position="14"/>
        <end position="166"/>
    </location>
</feature>
<organism evidence="2 3">
    <name type="scientific">Leucosporidium creatinivorum</name>
    <dbReference type="NCBI Taxonomy" id="106004"/>
    <lineage>
        <taxon>Eukaryota</taxon>
        <taxon>Fungi</taxon>
        <taxon>Dikarya</taxon>
        <taxon>Basidiomycota</taxon>
        <taxon>Pucciniomycotina</taxon>
        <taxon>Microbotryomycetes</taxon>
        <taxon>Leucosporidiales</taxon>
        <taxon>Leucosporidium</taxon>
    </lineage>
</organism>
<proteinExistence type="predicted"/>
<keyword evidence="2" id="KW-0012">Acyltransferase</keyword>
<comment type="caution">
    <text evidence="2">The sequence shown here is derived from an EMBL/GenBank/DDBJ whole genome shotgun (WGS) entry which is preliminary data.</text>
</comment>
<dbReference type="Proteomes" id="UP000193467">
    <property type="component" value="Unassembled WGS sequence"/>
</dbReference>
<keyword evidence="2" id="KW-0808">Transferase</keyword>
<dbReference type="InterPro" id="IPR016181">
    <property type="entry name" value="Acyl_CoA_acyltransferase"/>
</dbReference>
<evidence type="ECO:0000259" key="1">
    <source>
        <dbReference type="PROSITE" id="PS51186"/>
    </source>
</evidence>